<comment type="subcellular location">
    <subcellularLocation>
        <location evidence="1 8">Cell membrane</location>
        <topology evidence="1 8">Multi-pass membrane protein</topology>
    </subcellularLocation>
</comment>
<evidence type="ECO:0000256" key="8">
    <source>
        <dbReference type="RuleBase" id="RU365092"/>
    </source>
</evidence>
<dbReference type="EMBL" id="BSUO01000001">
    <property type="protein sequence ID" value="GMA41631.1"/>
    <property type="molecule type" value="Genomic_DNA"/>
</dbReference>
<dbReference type="InterPro" id="IPR003804">
    <property type="entry name" value="Lactate_perm"/>
</dbReference>
<keyword evidence="3 8" id="KW-0813">Transport</keyword>
<sequence length="205" mass="20851">MPYTVLVTGLLLATGLTRLHPFAGLSGLLDSPALWLPITCVVAAVVLRFDAGRREATIRDALGTWPVVAVPTAGFLLLGVLMAATGMSTALAQAASALGHGYVALSPWIGGLGGFVTGSNTGANSMFATAQGETARALGVSVLHLVAMQNTAAAALTMAAPSRVLMALALCPADARPDRRQVMLVVLTANAVMLASFSVLALVTL</sequence>
<comment type="function">
    <text evidence="8">Uptake of L-lactate across the membrane. Can also transport D-lactate and glycolate.</text>
</comment>
<dbReference type="Proteomes" id="UP001157126">
    <property type="component" value="Unassembled WGS sequence"/>
</dbReference>
<feature type="transmembrane region" description="Helical" evidence="8">
    <location>
        <begin position="182"/>
        <end position="203"/>
    </location>
</feature>
<feature type="transmembrane region" description="Helical" evidence="8">
    <location>
        <begin position="31"/>
        <end position="49"/>
    </location>
</feature>
<comment type="similarity">
    <text evidence="2 8">Belongs to the lactate permease family.</text>
</comment>
<dbReference type="PANTHER" id="PTHR30003:SF0">
    <property type="entry name" value="GLYCOLATE PERMEASE GLCA-RELATED"/>
    <property type="match status" value="1"/>
</dbReference>
<proteinExistence type="inferred from homology"/>
<keyword evidence="5 8" id="KW-0812">Transmembrane</keyword>
<organism evidence="9 10">
    <name type="scientific">Mobilicoccus caccae</name>
    <dbReference type="NCBI Taxonomy" id="1859295"/>
    <lineage>
        <taxon>Bacteria</taxon>
        <taxon>Bacillati</taxon>
        <taxon>Actinomycetota</taxon>
        <taxon>Actinomycetes</taxon>
        <taxon>Micrococcales</taxon>
        <taxon>Dermatophilaceae</taxon>
        <taxon>Mobilicoccus</taxon>
    </lineage>
</organism>
<dbReference type="RefSeq" id="WP_284305173.1">
    <property type="nucleotide sequence ID" value="NZ_BSUO01000001.1"/>
</dbReference>
<keyword evidence="4 8" id="KW-1003">Cell membrane</keyword>
<accession>A0ABQ6IW32</accession>
<evidence type="ECO:0000256" key="5">
    <source>
        <dbReference type="ARBA" id="ARBA00022692"/>
    </source>
</evidence>
<gene>
    <name evidence="9" type="ORF">GCM10025883_36760</name>
</gene>
<evidence type="ECO:0000256" key="2">
    <source>
        <dbReference type="ARBA" id="ARBA00010100"/>
    </source>
</evidence>
<name>A0ABQ6IW32_9MICO</name>
<dbReference type="Pfam" id="PF02652">
    <property type="entry name" value="Lactate_perm"/>
    <property type="match status" value="1"/>
</dbReference>
<keyword evidence="10" id="KW-1185">Reference proteome</keyword>
<evidence type="ECO:0000256" key="3">
    <source>
        <dbReference type="ARBA" id="ARBA00022448"/>
    </source>
</evidence>
<evidence type="ECO:0000256" key="6">
    <source>
        <dbReference type="ARBA" id="ARBA00022989"/>
    </source>
</evidence>
<dbReference type="PANTHER" id="PTHR30003">
    <property type="entry name" value="L-LACTATE PERMEASE"/>
    <property type="match status" value="1"/>
</dbReference>
<evidence type="ECO:0000256" key="4">
    <source>
        <dbReference type="ARBA" id="ARBA00022475"/>
    </source>
</evidence>
<evidence type="ECO:0000313" key="9">
    <source>
        <dbReference type="EMBL" id="GMA41631.1"/>
    </source>
</evidence>
<comment type="caution">
    <text evidence="9">The sequence shown here is derived from an EMBL/GenBank/DDBJ whole genome shotgun (WGS) entry which is preliminary data.</text>
</comment>
<feature type="transmembrane region" description="Helical" evidence="8">
    <location>
        <begin position="61"/>
        <end position="84"/>
    </location>
</feature>
<keyword evidence="7 8" id="KW-0472">Membrane</keyword>
<evidence type="ECO:0000256" key="1">
    <source>
        <dbReference type="ARBA" id="ARBA00004651"/>
    </source>
</evidence>
<protein>
    <recommendedName>
        <fullName evidence="8">L-lactate permease</fullName>
    </recommendedName>
</protein>
<keyword evidence="6 8" id="KW-1133">Transmembrane helix</keyword>
<evidence type="ECO:0000313" key="10">
    <source>
        <dbReference type="Proteomes" id="UP001157126"/>
    </source>
</evidence>
<comment type="caution">
    <text evidence="8">Lacks conserved residue(s) required for the propagation of feature annotation.</text>
</comment>
<evidence type="ECO:0000256" key="7">
    <source>
        <dbReference type="ARBA" id="ARBA00023136"/>
    </source>
</evidence>
<reference evidence="10" key="1">
    <citation type="journal article" date="2019" name="Int. J. Syst. Evol. Microbiol.">
        <title>The Global Catalogue of Microorganisms (GCM) 10K type strain sequencing project: providing services to taxonomists for standard genome sequencing and annotation.</title>
        <authorList>
            <consortium name="The Broad Institute Genomics Platform"/>
            <consortium name="The Broad Institute Genome Sequencing Center for Infectious Disease"/>
            <person name="Wu L."/>
            <person name="Ma J."/>
        </authorList>
    </citation>
    <scope>NUCLEOTIDE SEQUENCE [LARGE SCALE GENOMIC DNA]</scope>
    <source>
        <strain evidence="10">NBRC 113072</strain>
    </source>
</reference>